<gene>
    <name evidence="1" type="ORF">AN640_01325</name>
</gene>
<dbReference type="EMBL" id="LJHD01000212">
    <property type="protein sequence ID" value="ONI41623.1"/>
    <property type="molecule type" value="Genomic_DNA"/>
</dbReference>
<keyword evidence="2" id="KW-1185">Reference proteome</keyword>
<reference evidence="1" key="1">
    <citation type="submission" date="2016-08" db="EMBL/GenBank/DDBJ databases">
        <authorList>
            <person name="Ngugi D.K."/>
            <person name="Miyake S."/>
            <person name="Stingl U."/>
        </authorList>
    </citation>
    <scope>NUCLEOTIDE SEQUENCE</scope>
    <source>
        <strain evidence="1">SCG-D08WGA-EpuloA1</strain>
    </source>
</reference>
<dbReference type="Proteomes" id="UP000188637">
    <property type="component" value="Unassembled WGS sequence"/>
</dbReference>
<sequence length="301" mass="36108">MEDKFSMELMKLNEEYLSLYHSTEYNLGKNILKFKSSLKNKKYLRILKQILYMPIDFYKKSKIVDKLLPQNTISIHSINKVKIAIYTCIIGNYDLLKEPRYISSNCDYFIITDQEVPKSSIWKKIDINKFENLKDFSAAQKNRYIKFFPYKIFKNYDYSIYIDGSIEIIADLTPLIAYLGTSSIGLHKHEHRNCAYTEAKAIKYHKRYNPKEIDKQILKYSKEGFPKHYGLYDNTIIVRKHNDICKLIMQKWWKELNKYTFRDQLSLPYTFWKYKITKENIAILPNGINTNPRWRKHNHKS</sequence>
<organism evidence="1 2">
    <name type="scientific">Candidatus Epulonipiscium fishelsonii</name>
    <dbReference type="NCBI Taxonomy" id="77094"/>
    <lineage>
        <taxon>Bacteria</taxon>
        <taxon>Bacillati</taxon>
        <taxon>Bacillota</taxon>
        <taxon>Clostridia</taxon>
        <taxon>Lachnospirales</taxon>
        <taxon>Lachnospiraceae</taxon>
        <taxon>Candidatus Epulonipiscium</taxon>
    </lineage>
</organism>
<name>A0ACC8XES2_9FIRM</name>
<protein>
    <submittedName>
        <fullName evidence="1">Uncharacterized protein</fullName>
    </submittedName>
</protein>
<comment type="caution">
    <text evidence="1">The sequence shown here is derived from an EMBL/GenBank/DDBJ whole genome shotgun (WGS) entry which is preliminary data.</text>
</comment>
<evidence type="ECO:0000313" key="2">
    <source>
        <dbReference type="Proteomes" id="UP000188637"/>
    </source>
</evidence>
<evidence type="ECO:0000313" key="1">
    <source>
        <dbReference type="EMBL" id="ONI41623.1"/>
    </source>
</evidence>
<proteinExistence type="predicted"/>
<accession>A0ACC8XES2</accession>